<dbReference type="InterPro" id="IPR059186">
    <property type="entry name" value="SACTE_4363"/>
</dbReference>
<evidence type="ECO:0000256" key="1">
    <source>
        <dbReference type="SAM" id="MobiDB-lite"/>
    </source>
</evidence>
<sequence length="718" mass="78836">NSLLAYIHGARIFPNLFGGRRSTTRRSRQIKKVIAACTVVIILVASVSIAMRKRSLPKHSTEAEDYGDECNEPNPPPLPHSIQLFYPPRNDEEIQQLNKRLQEYSDPILTWEDFVNDNQNGTTKEEDDSNHPAFTYTSENHFSSSRTALMFAPGVYPNLDFEVGYYTSVLGLGARPIDVVFTNCEYGPHVPALDKFTNRPPNGSGLNTFWRSIENIATEARRGMVWAVSQAAPLRRIHVRADLNLFDADSWVSGGVAANIIVDGMVNFGGQQQWLMRNVELKRGAVNGAWSLVFAGCTGSVPNENGGMRGPGPSISVEYPNLRVEKPYITMKTDDRSLMQSNGQQNSMNYVLELRVPSVTHGKEATGPQFDDSQDIRDFRRVKLAVPSILGQLENAATENHAILQKALDDGKDLVLSPGIYPLSDTLSVRYKNQVILGLGYATLVAPNDGSPCIRVDSRVPGVRIAGVMLEASVLNGNREGKLASLLEWGTSNTNDPGDDSNPGVLSDVFVRVGGVDRDVSTDVMIQLHSGNIYGDNLWLWRADHVKLHWNEQPNFPHISTKFRQTVAGECEVKNGLVVNDGATNITIVGLAVEHTTEDQVIWNADNGQVYFYQSELPYDVDHSFADGKFVGYRVGPNVTNHKASGIGVYSNFRDHDIDVSTGVVHPDGIHMTNIFTVKLDNVGKINSVVNGLGPGPATDAERGVPHRCSDETCPSGD</sequence>
<evidence type="ECO:0000256" key="2">
    <source>
        <dbReference type="SAM" id="Phobius"/>
    </source>
</evidence>
<dbReference type="Proteomes" id="UP001530293">
    <property type="component" value="Unassembled WGS sequence"/>
</dbReference>
<dbReference type="InterPro" id="IPR043534">
    <property type="entry name" value="EBDG/EBM"/>
</dbReference>
<feature type="compositionally biased region" description="Basic and acidic residues" evidence="1">
    <location>
        <begin position="700"/>
        <end position="711"/>
    </location>
</feature>
<evidence type="ECO:0000313" key="4">
    <source>
        <dbReference type="Proteomes" id="UP001530293"/>
    </source>
</evidence>
<comment type="caution">
    <text evidence="3">The sequence shown here is derived from an EMBL/GenBank/DDBJ whole genome shotgun (WGS) entry which is preliminary data.</text>
</comment>
<dbReference type="CDD" id="cd23669">
    <property type="entry name" value="GH55_SacteLam55A-like"/>
    <property type="match status" value="1"/>
</dbReference>
<keyword evidence="4" id="KW-1185">Reference proteome</keyword>
<accession>A0ABD3MAM4</accession>
<dbReference type="AlphaFoldDB" id="A0ABD3MAM4"/>
<dbReference type="InterPro" id="IPR012334">
    <property type="entry name" value="Pectin_lyas_fold"/>
</dbReference>
<name>A0ABD3MAM4_9STRA</name>
<dbReference type="SUPFAM" id="SSF51126">
    <property type="entry name" value="Pectin lyase-like"/>
    <property type="match status" value="1"/>
</dbReference>
<dbReference type="PANTHER" id="PTHR43536:SF1">
    <property type="entry name" value="MANNOSYLGLYCOPROTEIN ENDO-BETA-MANNOSIDASE"/>
    <property type="match status" value="1"/>
</dbReference>
<dbReference type="EMBL" id="JALLBG020000164">
    <property type="protein sequence ID" value="KAL3760998.1"/>
    <property type="molecule type" value="Genomic_DNA"/>
</dbReference>
<keyword evidence="2" id="KW-1133">Transmembrane helix</keyword>
<reference evidence="3 4" key="1">
    <citation type="submission" date="2024-10" db="EMBL/GenBank/DDBJ databases">
        <title>Updated reference genomes for cyclostephanoid diatoms.</title>
        <authorList>
            <person name="Roberts W.R."/>
            <person name="Alverson A.J."/>
        </authorList>
    </citation>
    <scope>NUCLEOTIDE SEQUENCE [LARGE SCALE GENOMIC DNA]</scope>
    <source>
        <strain evidence="3 4">AJA232-27</strain>
    </source>
</reference>
<dbReference type="PANTHER" id="PTHR43536">
    <property type="entry name" value="MANNOSYLGLYCOPROTEIN ENDO-BETA-MANNOSIDASE"/>
    <property type="match status" value="1"/>
</dbReference>
<dbReference type="Gene3D" id="2.160.20.10">
    <property type="entry name" value="Single-stranded right-handed beta-helix, Pectin lyase-like"/>
    <property type="match status" value="1"/>
</dbReference>
<organism evidence="3 4">
    <name type="scientific">Discostella pseudostelligera</name>
    <dbReference type="NCBI Taxonomy" id="259834"/>
    <lineage>
        <taxon>Eukaryota</taxon>
        <taxon>Sar</taxon>
        <taxon>Stramenopiles</taxon>
        <taxon>Ochrophyta</taxon>
        <taxon>Bacillariophyta</taxon>
        <taxon>Coscinodiscophyceae</taxon>
        <taxon>Thalassiosirophycidae</taxon>
        <taxon>Stephanodiscales</taxon>
        <taxon>Stephanodiscaceae</taxon>
        <taxon>Discostella</taxon>
    </lineage>
</organism>
<keyword evidence="2" id="KW-0812">Transmembrane</keyword>
<evidence type="ECO:0000313" key="3">
    <source>
        <dbReference type="EMBL" id="KAL3760998.1"/>
    </source>
</evidence>
<feature type="non-terminal residue" evidence="3">
    <location>
        <position position="1"/>
    </location>
</feature>
<protein>
    <submittedName>
        <fullName evidence="3">Uncharacterized protein</fullName>
    </submittedName>
</protein>
<feature type="region of interest" description="Disordered" evidence="1">
    <location>
        <begin position="694"/>
        <end position="718"/>
    </location>
</feature>
<gene>
    <name evidence="3" type="ORF">ACHAWU_004618</name>
</gene>
<keyword evidence="2" id="KW-0472">Membrane</keyword>
<dbReference type="InterPro" id="IPR011050">
    <property type="entry name" value="Pectin_lyase_fold/virulence"/>
</dbReference>
<feature type="transmembrane region" description="Helical" evidence="2">
    <location>
        <begin position="33"/>
        <end position="51"/>
    </location>
</feature>
<proteinExistence type="predicted"/>